<feature type="chain" id="PRO_5047362204" description="Secreted protein" evidence="1">
    <location>
        <begin position="25"/>
        <end position="353"/>
    </location>
</feature>
<dbReference type="Proteomes" id="UP001156627">
    <property type="component" value="Unassembled WGS sequence"/>
</dbReference>
<keyword evidence="3" id="KW-1185">Reference proteome</keyword>
<keyword evidence="1" id="KW-0732">Signal</keyword>
<dbReference type="RefSeq" id="WP_284333645.1">
    <property type="nucleotide sequence ID" value="NZ_BSOA01000048.1"/>
</dbReference>
<feature type="signal peptide" evidence="1">
    <location>
        <begin position="1"/>
        <end position="24"/>
    </location>
</feature>
<evidence type="ECO:0000313" key="2">
    <source>
        <dbReference type="EMBL" id="GLQ90220.1"/>
    </source>
</evidence>
<evidence type="ECO:0000256" key="1">
    <source>
        <dbReference type="SAM" id="SignalP"/>
    </source>
</evidence>
<accession>A0ABQ5XEW1</accession>
<comment type="caution">
    <text evidence="2">The sequence shown here is derived from an EMBL/GenBank/DDBJ whole genome shotgun (WGS) entry which is preliminary data.</text>
</comment>
<evidence type="ECO:0008006" key="4">
    <source>
        <dbReference type="Google" id="ProtNLM"/>
    </source>
</evidence>
<dbReference type="EMBL" id="BSOA01000048">
    <property type="protein sequence ID" value="GLQ90220.1"/>
    <property type="molecule type" value="Genomic_DNA"/>
</dbReference>
<protein>
    <recommendedName>
        <fullName evidence="4">Secreted protein</fullName>
    </recommendedName>
</protein>
<proteinExistence type="predicted"/>
<name>A0ABQ5XEW1_9GAMM</name>
<evidence type="ECO:0000313" key="3">
    <source>
        <dbReference type="Proteomes" id="UP001156627"/>
    </source>
</evidence>
<sequence length="353" mass="36651">MQSKFKYALLAGLVSAVCVPAAFAAQSVNVFGQADEQVGPMESLARQAWREDMAQVATPKEGCFQASYPSIIWQQVACKATVMPHVHTLPAKVKQKHLQPETTGNGNDYVLQAPGSSHISKTVGSFPSVKGVTSEQGVGVASFGGGGILGPNEYSLQINSQFTSTTTACHGHSGCTVWQQFVYAPDYEVQGEAAGFMQYWLIGYGGTSCPSGWGSDGSGDCYRNSNYVSLADVPATKLASMKVTGSATSGGNDTITVTYGTSAYSASGKDSVVYLAKVWHQSEFNVVGNAGGSEADFNSGSSITVRVAATYGSTTAPSCIANDGSTGESNNLNLGSCSATGGSSPYIQFTESN</sequence>
<gene>
    <name evidence="2" type="ORF">GCM10007898_37950</name>
</gene>
<reference evidence="3" key="1">
    <citation type="journal article" date="2019" name="Int. J. Syst. Evol. Microbiol.">
        <title>The Global Catalogue of Microorganisms (GCM) 10K type strain sequencing project: providing services to taxonomists for standard genome sequencing and annotation.</title>
        <authorList>
            <consortium name="The Broad Institute Genomics Platform"/>
            <consortium name="The Broad Institute Genome Sequencing Center for Infectious Disease"/>
            <person name="Wu L."/>
            <person name="Ma J."/>
        </authorList>
    </citation>
    <scope>NUCLEOTIDE SEQUENCE [LARGE SCALE GENOMIC DNA]</scope>
    <source>
        <strain evidence="3">NBRC 111981</strain>
    </source>
</reference>
<organism evidence="2 3">
    <name type="scientific">Dyella flagellata</name>
    <dbReference type="NCBI Taxonomy" id="1867833"/>
    <lineage>
        <taxon>Bacteria</taxon>
        <taxon>Pseudomonadati</taxon>
        <taxon>Pseudomonadota</taxon>
        <taxon>Gammaproteobacteria</taxon>
        <taxon>Lysobacterales</taxon>
        <taxon>Rhodanobacteraceae</taxon>
        <taxon>Dyella</taxon>
    </lineage>
</organism>